<proteinExistence type="predicted"/>
<comment type="pathway">
    <text evidence="1">Amino-acid biosynthesis; L-histidine biosynthesis; L-histidine from 5-phospho-alpha-D-ribose 1-diphosphate: step 5/9.</text>
</comment>
<evidence type="ECO:0000256" key="1">
    <source>
        <dbReference type="ARBA" id="ARBA00005091"/>
    </source>
</evidence>
<evidence type="ECO:0000256" key="2">
    <source>
        <dbReference type="ARBA" id="ARBA00011152"/>
    </source>
</evidence>
<dbReference type="UniPathway" id="UPA00031">
    <property type="reaction ID" value="UER00010"/>
</dbReference>
<organism evidence="11">
    <name type="scientific">marine sediment metagenome</name>
    <dbReference type="NCBI Taxonomy" id="412755"/>
    <lineage>
        <taxon>unclassified sequences</taxon>
        <taxon>metagenomes</taxon>
        <taxon>ecological metagenomes</taxon>
    </lineage>
</organism>
<evidence type="ECO:0000259" key="10">
    <source>
        <dbReference type="Pfam" id="PF00117"/>
    </source>
</evidence>
<evidence type="ECO:0000313" key="11">
    <source>
        <dbReference type="EMBL" id="GAI78699.1"/>
    </source>
</evidence>
<dbReference type="GO" id="GO:0000105">
    <property type="term" value="P:L-histidine biosynthetic process"/>
    <property type="evidence" value="ECO:0007669"/>
    <property type="project" value="UniProtKB-UniPathway"/>
</dbReference>
<dbReference type="PROSITE" id="PS51274">
    <property type="entry name" value="GATASE_COBBQ"/>
    <property type="match status" value="1"/>
</dbReference>
<name>X1TF81_9ZZZZ</name>
<dbReference type="InterPro" id="IPR029062">
    <property type="entry name" value="Class_I_gatase-like"/>
</dbReference>
<protein>
    <recommendedName>
        <fullName evidence="10">Glutamine amidotransferase domain-containing protein</fullName>
    </recommendedName>
</protein>
<reference evidence="11" key="1">
    <citation type="journal article" date="2014" name="Front. Microbiol.">
        <title>High frequency of phylogenetically diverse reductive dehalogenase-homologous genes in deep subseafloor sedimentary metagenomes.</title>
        <authorList>
            <person name="Kawai M."/>
            <person name="Futagami T."/>
            <person name="Toyoda A."/>
            <person name="Takaki Y."/>
            <person name="Nishi S."/>
            <person name="Hori S."/>
            <person name="Arai W."/>
            <person name="Tsubouchi T."/>
            <person name="Morono Y."/>
            <person name="Uchiyama I."/>
            <person name="Ito T."/>
            <person name="Fujiyama A."/>
            <person name="Inagaki F."/>
            <person name="Takami H."/>
        </authorList>
    </citation>
    <scope>NUCLEOTIDE SEQUENCE</scope>
    <source>
        <strain evidence="11">Expedition CK06-06</strain>
    </source>
</reference>
<sequence length="90" mass="9913">MIAIIDYGAGNLQSVKNALDYLKVKNKITSDIGEIERADKIIFPGVGCFGDVIESLKKGSLLKVINKEIKNKKPYLGICLGLQILFEKSE</sequence>
<evidence type="ECO:0000256" key="7">
    <source>
        <dbReference type="ARBA" id="ARBA00023239"/>
    </source>
</evidence>
<keyword evidence="6" id="KW-0368">Histidine biosynthesis</keyword>
<dbReference type="PANTHER" id="PTHR42701">
    <property type="entry name" value="IMIDAZOLE GLYCEROL PHOSPHATE SYNTHASE SUBUNIT HISH"/>
    <property type="match status" value="1"/>
</dbReference>
<dbReference type="GO" id="GO:0000107">
    <property type="term" value="F:imidazoleglycerol-phosphate synthase activity"/>
    <property type="evidence" value="ECO:0007669"/>
    <property type="project" value="TreeGrafter"/>
</dbReference>
<dbReference type="InterPro" id="IPR010139">
    <property type="entry name" value="Imidazole-glycPsynth_HisH"/>
</dbReference>
<keyword evidence="7" id="KW-0456">Lyase</keyword>
<evidence type="ECO:0000256" key="9">
    <source>
        <dbReference type="ARBA" id="ARBA00049534"/>
    </source>
</evidence>
<dbReference type="GO" id="GO:0004359">
    <property type="term" value="F:glutaminase activity"/>
    <property type="evidence" value="ECO:0007669"/>
    <property type="project" value="UniProtKB-EC"/>
</dbReference>
<gene>
    <name evidence="11" type="ORF">S12H4_24511</name>
</gene>
<keyword evidence="4" id="KW-0378">Hydrolase</keyword>
<comment type="subunit">
    <text evidence="2">Heterodimer of HisH and HisF.</text>
</comment>
<comment type="catalytic activity">
    <reaction evidence="9">
        <text>L-glutamine + H2O = L-glutamate + NH4(+)</text>
        <dbReference type="Rhea" id="RHEA:15889"/>
        <dbReference type="ChEBI" id="CHEBI:15377"/>
        <dbReference type="ChEBI" id="CHEBI:28938"/>
        <dbReference type="ChEBI" id="CHEBI:29985"/>
        <dbReference type="ChEBI" id="CHEBI:58359"/>
        <dbReference type="EC" id="3.5.1.2"/>
    </reaction>
</comment>
<feature type="domain" description="Glutamine amidotransferase" evidence="10">
    <location>
        <begin position="4"/>
        <end position="88"/>
    </location>
</feature>
<evidence type="ECO:0000256" key="6">
    <source>
        <dbReference type="ARBA" id="ARBA00023102"/>
    </source>
</evidence>
<dbReference type="GO" id="GO:0016829">
    <property type="term" value="F:lyase activity"/>
    <property type="evidence" value="ECO:0007669"/>
    <property type="project" value="UniProtKB-KW"/>
</dbReference>
<dbReference type="PROSITE" id="PS51273">
    <property type="entry name" value="GATASE_TYPE_1"/>
    <property type="match status" value="1"/>
</dbReference>
<keyword evidence="5" id="KW-0315">Glutamine amidotransferase</keyword>
<comment type="caution">
    <text evidence="11">The sequence shown here is derived from an EMBL/GenBank/DDBJ whole genome shotgun (WGS) entry which is preliminary data.</text>
</comment>
<dbReference type="Gene3D" id="3.40.50.880">
    <property type="match status" value="1"/>
</dbReference>
<feature type="non-terminal residue" evidence="11">
    <location>
        <position position="90"/>
    </location>
</feature>
<dbReference type="EMBL" id="BARW01013327">
    <property type="protein sequence ID" value="GAI78699.1"/>
    <property type="molecule type" value="Genomic_DNA"/>
</dbReference>
<keyword evidence="3" id="KW-0028">Amino-acid biosynthesis</keyword>
<evidence type="ECO:0000256" key="5">
    <source>
        <dbReference type="ARBA" id="ARBA00022962"/>
    </source>
</evidence>
<accession>X1TF81</accession>
<evidence type="ECO:0000256" key="4">
    <source>
        <dbReference type="ARBA" id="ARBA00022801"/>
    </source>
</evidence>
<comment type="catalytic activity">
    <reaction evidence="8">
        <text>5-[(5-phospho-1-deoxy-D-ribulos-1-ylimino)methylamino]-1-(5-phospho-beta-D-ribosyl)imidazole-4-carboxamide + L-glutamine = D-erythro-1-(imidazol-4-yl)glycerol 3-phosphate + 5-amino-1-(5-phospho-beta-D-ribosyl)imidazole-4-carboxamide + L-glutamate + H(+)</text>
        <dbReference type="Rhea" id="RHEA:24793"/>
        <dbReference type="ChEBI" id="CHEBI:15378"/>
        <dbReference type="ChEBI" id="CHEBI:29985"/>
        <dbReference type="ChEBI" id="CHEBI:58278"/>
        <dbReference type="ChEBI" id="CHEBI:58359"/>
        <dbReference type="ChEBI" id="CHEBI:58475"/>
        <dbReference type="ChEBI" id="CHEBI:58525"/>
        <dbReference type="EC" id="4.3.2.10"/>
    </reaction>
</comment>
<dbReference type="Pfam" id="PF00117">
    <property type="entry name" value="GATase"/>
    <property type="match status" value="1"/>
</dbReference>
<dbReference type="SUPFAM" id="SSF52317">
    <property type="entry name" value="Class I glutamine amidotransferase-like"/>
    <property type="match status" value="1"/>
</dbReference>
<evidence type="ECO:0000256" key="8">
    <source>
        <dbReference type="ARBA" id="ARBA00047838"/>
    </source>
</evidence>
<dbReference type="InterPro" id="IPR017926">
    <property type="entry name" value="GATASE"/>
</dbReference>
<evidence type="ECO:0000256" key="3">
    <source>
        <dbReference type="ARBA" id="ARBA00022605"/>
    </source>
</evidence>
<dbReference type="PANTHER" id="PTHR42701:SF1">
    <property type="entry name" value="IMIDAZOLE GLYCEROL PHOSPHATE SYNTHASE SUBUNIT HISH"/>
    <property type="match status" value="1"/>
</dbReference>
<dbReference type="AlphaFoldDB" id="X1TF81"/>